<keyword evidence="2" id="KW-1185">Reference proteome</keyword>
<dbReference type="AlphaFoldDB" id="A0A1T4MD89"/>
<gene>
    <name evidence="1" type="ORF">SAMN02745885_00517</name>
</gene>
<dbReference type="InterPro" id="IPR032585">
    <property type="entry name" value="DUF4912"/>
</dbReference>
<dbReference type="EMBL" id="FUXM01000004">
    <property type="protein sequence ID" value="SJZ65040.1"/>
    <property type="molecule type" value="Genomic_DNA"/>
</dbReference>
<dbReference type="Pfam" id="PF16258">
    <property type="entry name" value="DUF4912"/>
    <property type="match status" value="1"/>
</dbReference>
<dbReference type="Proteomes" id="UP000189933">
    <property type="component" value="Unassembled WGS sequence"/>
</dbReference>
<dbReference type="OrthoDB" id="9812700at2"/>
<evidence type="ECO:0000313" key="2">
    <source>
        <dbReference type="Proteomes" id="UP000189933"/>
    </source>
</evidence>
<accession>A0A1T4MD89</accession>
<reference evidence="2" key="1">
    <citation type="submission" date="2017-02" db="EMBL/GenBank/DDBJ databases">
        <authorList>
            <person name="Varghese N."/>
            <person name="Submissions S."/>
        </authorList>
    </citation>
    <scope>NUCLEOTIDE SEQUENCE [LARGE SCALE GENOMIC DNA]</scope>
    <source>
        <strain evidence="2">DSM 16521</strain>
    </source>
</reference>
<dbReference type="RefSeq" id="WP_078664657.1">
    <property type="nucleotide sequence ID" value="NZ_FUXM01000004.1"/>
</dbReference>
<evidence type="ECO:0000313" key="1">
    <source>
        <dbReference type="EMBL" id="SJZ65040.1"/>
    </source>
</evidence>
<name>A0A1T4MD89_9FIRM</name>
<evidence type="ECO:0008006" key="3">
    <source>
        <dbReference type="Google" id="ProtNLM"/>
    </source>
</evidence>
<protein>
    <recommendedName>
        <fullName evidence="3">DUF4912 domain-containing protein</fullName>
    </recommendedName>
</protein>
<organism evidence="1 2">
    <name type="scientific">Carboxydocella sporoproducens DSM 16521</name>
    <dbReference type="NCBI Taxonomy" id="1121270"/>
    <lineage>
        <taxon>Bacteria</taxon>
        <taxon>Bacillati</taxon>
        <taxon>Bacillota</taxon>
        <taxon>Clostridia</taxon>
        <taxon>Eubacteriales</taxon>
        <taxon>Clostridiales Family XVI. Incertae Sedis</taxon>
        <taxon>Carboxydocella</taxon>
    </lineage>
</organism>
<sequence length="145" mass="16407">MSISQLPQMYEENRLVLLTRDPWWLFAYWDLRHPIGPPDLPRFIRLYRGGLNGPHFDYPVHPMANNYYLRVPAANSTYVAQLGHLEQGQFVPWLTSNPALTPRAEASGRWDPDWPPLGVGPEIKAGTASGWGTSPGFWKAGEKHA</sequence>
<proteinExistence type="predicted"/>